<reference evidence="9 10" key="1">
    <citation type="submission" date="2009-04" db="EMBL/GenBank/DDBJ databases">
        <authorList>
            <person name="Reysenbach A.-L."/>
            <person name="Heidelberg J.F."/>
            <person name="Nelson W.C."/>
        </authorList>
    </citation>
    <scope>NUCLEOTIDE SEQUENCE [LARGE SCALE GENOMIC DNA]</scope>
    <source>
        <strain evidence="9 10">SS-5</strain>
    </source>
</reference>
<evidence type="ECO:0000256" key="6">
    <source>
        <dbReference type="ARBA" id="ARBA00023136"/>
    </source>
</evidence>
<dbReference type="GO" id="GO:0009279">
    <property type="term" value="C:cell outer membrane"/>
    <property type="evidence" value="ECO:0007669"/>
    <property type="project" value="UniProtKB-SubCell"/>
</dbReference>
<evidence type="ECO:0000313" key="9">
    <source>
        <dbReference type="EMBL" id="EEP59962.1"/>
    </source>
</evidence>
<keyword evidence="7" id="KW-0998">Cell outer membrane</keyword>
<dbReference type="OrthoDB" id="9922at2"/>
<dbReference type="PANTHER" id="PTHR35093:SF8">
    <property type="entry name" value="OUTER MEMBRANE PROTEIN NMB0088-RELATED"/>
    <property type="match status" value="1"/>
</dbReference>
<sequence length="406" mass="43651">MRKVLASAAILAVAGSAMATNGDNMIGVTPASQAMGGIGVGMPIGSVDSIFRNPAWMNSEKGFTVSFGGILFMPDVKGRMNMGPGMDSGYVSSRANFFTVPEIGITNRINDQVVVGIAAYGVSGMGVDYRNKDPLLSNMHTTLQFMRIIPAVSYQVNPNLSVGVGLDLAYGSLDMGATMPFGNASGGQSSSYGIGARLGIGYKIGDLTLGFNYQSPVSLKYKHVFDSDGDGSYEDLKLQQPQEVAAGIGYRVLPNLKVGLDLRWINWSDADGYKQFKWKDQTVVAVGGEYQVNLALKLRAGYNYGKSPIRSYSGLDVTNRTNNIPNFTGSFTDFDVQWFNLIGFPAITEHHISFGGSYQFTKNFAVDLAYVHAFEKKVESTGTGGTPLVGAKNSQNEIGIALRWSF</sequence>
<keyword evidence="10" id="KW-1185">Reference proteome</keyword>
<dbReference type="Pfam" id="PF03349">
    <property type="entry name" value="Toluene_X"/>
    <property type="match status" value="1"/>
</dbReference>
<gene>
    <name evidence="9" type="ORF">SULYE_1544</name>
</gene>
<dbReference type="AlphaFoldDB" id="C4FLU0"/>
<comment type="caution">
    <text evidence="9">The sequence shown here is derived from an EMBL/GenBank/DDBJ whole genome shotgun (WGS) entry which is preliminary data.</text>
</comment>
<dbReference type="Proteomes" id="UP000005540">
    <property type="component" value="Unassembled WGS sequence"/>
</dbReference>
<evidence type="ECO:0000256" key="5">
    <source>
        <dbReference type="ARBA" id="ARBA00022729"/>
    </source>
</evidence>
<evidence type="ECO:0000256" key="3">
    <source>
        <dbReference type="ARBA" id="ARBA00022452"/>
    </source>
</evidence>
<feature type="chain" id="PRO_5002937939" evidence="8">
    <location>
        <begin position="20"/>
        <end position="406"/>
    </location>
</feature>
<dbReference type="RefSeq" id="WP_007547942.1">
    <property type="nucleotide sequence ID" value="NZ_ABZS01000179.1"/>
</dbReference>
<keyword evidence="5 8" id="KW-0732">Signal</keyword>
<dbReference type="SUPFAM" id="SSF56935">
    <property type="entry name" value="Porins"/>
    <property type="match status" value="1"/>
</dbReference>
<evidence type="ECO:0000256" key="7">
    <source>
        <dbReference type="ARBA" id="ARBA00023237"/>
    </source>
</evidence>
<evidence type="ECO:0000256" key="2">
    <source>
        <dbReference type="ARBA" id="ARBA00008163"/>
    </source>
</evidence>
<dbReference type="InterPro" id="IPR005017">
    <property type="entry name" value="OMPP1/FadL/TodX"/>
</dbReference>
<protein>
    <submittedName>
        <fullName evidence="9">Toluene transport protein</fullName>
    </submittedName>
</protein>
<proteinExistence type="inferred from homology"/>
<evidence type="ECO:0000256" key="4">
    <source>
        <dbReference type="ARBA" id="ARBA00022692"/>
    </source>
</evidence>
<dbReference type="GO" id="GO:0015483">
    <property type="term" value="F:long-chain fatty acid transporting porin activity"/>
    <property type="evidence" value="ECO:0007669"/>
    <property type="project" value="TreeGrafter"/>
</dbReference>
<organism evidence="9 10">
    <name type="scientific">Sulfurihydrogenibium yellowstonense SS-5</name>
    <dbReference type="NCBI Taxonomy" id="432331"/>
    <lineage>
        <taxon>Bacteria</taxon>
        <taxon>Pseudomonadati</taxon>
        <taxon>Aquificota</taxon>
        <taxon>Aquificia</taxon>
        <taxon>Aquificales</taxon>
        <taxon>Hydrogenothermaceae</taxon>
        <taxon>Sulfurihydrogenibium</taxon>
    </lineage>
</organism>
<name>C4FLU0_9AQUI</name>
<dbReference type="PANTHER" id="PTHR35093">
    <property type="entry name" value="OUTER MEMBRANE PROTEIN NMB0088-RELATED"/>
    <property type="match status" value="1"/>
</dbReference>
<keyword evidence="3" id="KW-1134">Transmembrane beta strand</keyword>
<dbReference type="EMBL" id="ABZS01000179">
    <property type="protein sequence ID" value="EEP59962.1"/>
    <property type="molecule type" value="Genomic_DNA"/>
</dbReference>
<keyword evidence="4" id="KW-0812">Transmembrane</keyword>
<comment type="similarity">
    <text evidence="2">Belongs to the OmpP1/FadL family.</text>
</comment>
<evidence type="ECO:0000256" key="8">
    <source>
        <dbReference type="SAM" id="SignalP"/>
    </source>
</evidence>
<dbReference type="Gene3D" id="2.40.160.60">
    <property type="entry name" value="Outer membrane protein transport protein (OMPP1/FadL/TodX)"/>
    <property type="match status" value="1"/>
</dbReference>
<evidence type="ECO:0000313" key="10">
    <source>
        <dbReference type="Proteomes" id="UP000005540"/>
    </source>
</evidence>
<comment type="subcellular location">
    <subcellularLocation>
        <location evidence="1">Cell outer membrane</location>
        <topology evidence="1">Multi-pass membrane protein</topology>
    </subcellularLocation>
</comment>
<feature type="signal peptide" evidence="8">
    <location>
        <begin position="1"/>
        <end position="19"/>
    </location>
</feature>
<keyword evidence="6" id="KW-0472">Membrane</keyword>
<accession>C4FLU0</accession>
<evidence type="ECO:0000256" key="1">
    <source>
        <dbReference type="ARBA" id="ARBA00004571"/>
    </source>
</evidence>